<feature type="domain" description="RNA polymerase sigma-70 region 4" evidence="1">
    <location>
        <begin position="143"/>
        <end position="181"/>
    </location>
</feature>
<accession>A0A6J6VP80</accession>
<dbReference type="Gene3D" id="1.10.10.10">
    <property type="entry name" value="Winged helix-like DNA-binding domain superfamily/Winged helix DNA-binding domain"/>
    <property type="match status" value="1"/>
</dbReference>
<reference evidence="2" key="1">
    <citation type="submission" date="2020-05" db="EMBL/GenBank/DDBJ databases">
        <authorList>
            <person name="Chiriac C."/>
            <person name="Salcher M."/>
            <person name="Ghai R."/>
            <person name="Kavagutti S V."/>
        </authorList>
    </citation>
    <scope>NUCLEOTIDE SEQUENCE</scope>
</reference>
<organism evidence="2">
    <name type="scientific">freshwater metagenome</name>
    <dbReference type="NCBI Taxonomy" id="449393"/>
    <lineage>
        <taxon>unclassified sequences</taxon>
        <taxon>metagenomes</taxon>
        <taxon>ecological metagenomes</taxon>
    </lineage>
</organism>
<sequence>MSSTLGDLIDSQFGTRFLIPWKWLTPNSRQTLEIVFQLTMDSEQDFSEGFALHHLYYVNLNDVKAIRYLDGHKINIALEEIKKIVSLGQYQELPTLDDREFKAEININTFEVYDDMIRKATNIEDLAEAILARLEAEFNISVRNREIICERVQWYNANPLTLEAIGKKYGITRERIRQITKNFESPKISISGKIKFIEDLEPLLPISTSLDDLGLLGAKSGLTSEEEMDLVQCNALIDAVSSQDFLDRYFDRIQELLDLTEETDEIVSAVSKFRRKMGFIDANYVASELSISEESAVEATRKKYPRSVISNSLILARTESHVSTFESAIGKQLLLIPELDANMLLDGAKRFGTMRNDPMTGEESDYINIIHSICGNPPNLDTFRQNQLYEVEFSESDKWLIRVFNSSPNGLMHRIELTRVSIESRINLGSITAYCGSNPLIRNHSSGIYSLVGNTPSKETVTTHAELALIQDRAFSFSIEYDGSNLLLIFSPNLNTYASGVIMPSREIKELVAGYTFTPTCKCGAIDTKQILRLTNEGFWLGYQSIFSHAFQDHEYGVNSEFRLFFNFDLKTATLQP</sequence>
<dbReference type="Pfam" id="PF04545">
    <property type="entry name" value="Sigma70_r4"/>
    <property type="match status" value="1"/>
</dbReference>
<dbReference type="GO" id="GO:0006352">
    <property type="term" value="P:DNA-templated transcription initiation"/>
    <property type="evidence" value="ECO:0007669"/>
    <property type="project" value="InterPro"/>
</dbReference>
<protein>
    <submittedName>
        <fullName evidence="2">Unannotated protein</fullName>
    </submittedName>
</protein>
<evidence type="ECO:0000313" key="2">
    <source>
        <dbReference type="EMBL" id="CAB4773229.1"/>
    </source>
</evidence>
<dbReference type="SUPFAM" id="SSF88659">
    <property type="entry name" value="Sigma3 and sigma4 domains of RNA polymerase sigma factors"/>
    <property type="match status" value="1"/>
</dbReference>
<dbReference type="InterPro" id="IPR036388">
    <property type="entry name" value="WH-like_DNA-bd_sf"/>
</dbReference>
<gene>
    <name evidence="2" type="ORF">UFOPK2942_00207</name>
</gene>
<dbReference type="GO" id="GO:0003700">
    <property type="term" value="F:DNA-binding transcription factor activity"/>
    <property type="evidence" value="ECO:0007669"/>
    <property type="project" value="InterPro"/>
</dbReference>
<dbReference type="InterPro" id="IPR013324">
    <property type="entry name" value="RNA_pol_sigma_r3/r4-like"/>
</dbReference>
<name>A0A6J6VP80_9ZZZZ</name>
<dbReference type="EMBL" id="CAFAAA010000002">
    <property type="protein sequence ID" value="CAB4773229.1"/>
    <property type="molecule type" value="Genomic_DNA"/>
</dbReference>
<dbReference type="AlphaFoldDB" id="A0A6J6VP80"/>
<evidence type="ECO:0000259" key="1">
    <source>
        <dbReference type="Pfam" id="PF04545"/>
    </source>
</evidence>
<dbReference type="InterPro" id="IPR007630">
    <property type="entry name" value="RNA_pol_sigma70_r4"/>
</dbReference>
<proteinExistence type="predicted"/>